<reference evidence="3" key="1">
    <citation type="journal article" date="2023" name="IScience">
        <title>Live-bearing cockroach genome reveals convergent evolutionary mechanisms linked to viviparity in insects and beyond.</title>
        <authorList>
            <person name="Fouks B."/>
            <person name="Harrison M.C."/>
            <person name="Mikhailova A.A."/>
            <person name="Marchal E."/>
            <person name="English S."/>
            <person name="Carruthers M."/>
            <person name="Jennings E.C."/>
            <person name="Chiamaka E.L."/>
            <person name="Frigard R.A."/>
            <person name="Pippel M."/>
            <person name="Attardo G.M."/>
            <person name="Benoit J.B."/>
            <person name="Bornberg-Bauer E."/>
            <person name="Tobe S.S."/>
        </authorList>
    </citation>
    <scope>NUCLEOTIDE SEQUENCE</scope>
    <source>
        <strain evidence="3">Stay&amp;Tobe</strain>
    </source>
</reference>
<keyword evidence="4" id="KW-1185">Reference proteome</keyword>
<dbReference type="PANTHER" id="PTHR17469">
    <property type="entry name" value="SPERM SPECIFIC ANTIGEN 2-RELATED"/>
    <property type="match status" value="1"/>
</dbReference>
<evidence type="ECO:0000313" key="4">
    <source>
        <dbReference type="Proteomes" id="UP001233999"/>
    </source>
</evidence>
<name>A0AAD8A0P1_DIPPU</name>
<protein>
    <recommendedName>
        <fullName evidence="2">ITPR-interacting domain-containing protein</fullName>
    </recommendedName>
</protein>
<dbReference type="InterPro" id="IPR043444">
    <property type="entry name" value="TESPA1-like"/>
</dbReference>
<feature type="compositionally biased region" description="Basic and acidic residues" evidence="1">
    <location>
        <begin position="1"/>
        <end position="12"/>
    </location>
</feature>
<comment type="caution">
    <text evidence="3">The sequence shown here is derived from an EMBL/GenBank/DDBJ whole genome shotgun (WGS) entry which is preliminary data.</text>
</comment>
<gene>
    <name evidence="3" type="ORF">L9F63_016661</name>
</gene>
<sequence length="271" mass="29162">MSDDDICFRSEEEGGEEPPLEESDDILDLGLGAEAGLLYDALPAVTVVSPAEPTPSPSVGVKSTSASAARLAREPSVQSDVTSHTGSHCSSVESYLESRRPDPEEVLLSLGFGGSVGSAGSVDTEVSRIPRRFLQPSKVKGVAINDFLRYQQDLIETFESGFCGYRGLTGGSTDVLRYDQAYSGTAHIMSSLSSPIRTYAPISPVFSNSLVNIPCRFLPQPPPGPRKLLAVPGKEMQYSSSSMLRSHSTKRHLSVKIRQSRRASEPVDREA</sequence>
<dbReference type="SMART" id="SM01257">
    <property type="entry name" value="KRAP_IP3R_bind"/>
    <property type="match status" value="1"/>
</dbReference>
<feature type="region of interest" description="Disordered" evidence="1">
    <location>
        <begin position="239"/>
        <end position="271"/>
    </location>
</feature>
<feature type="compositionally biased region" description="Acidic residues" evidence="1">
    <location>
        <begin position="13"/>
        <end position="23"/>
    </location>
</feature>
<reference evidence="3" key="2">
    <citation type="submission" date="2023-05" db="EMBL/GenBank/DDBJ databases">
        <authorList>
            <person name="Fouks B."/>
        </authorList>
    </citation>
    <scope>NUCLEOTIDE SEQUENCE</scope>
    <source>
        <strain evidence="3">Stay&amp;Tobe</strain>
        <tissue evidence="3">Testes</tissue>
    </source>
</reference>
<dbReference type="InterPro" id="IPR029325">
    <property type="entry name" value="ITPR-bd"/>
</dbReference>
<feature type="region of interest" description="Disordered" evidence="1">
    <location>
        <begin position="1"/>
        <end position="23"/>
    </location>
</feature>
<feature type="compositionally biased region" description="Basic residues" evidence="1">
    <location>
        <begin position="247"/>
        <end position="261"/>
    </location>
</feature>
<dbReference type="AlphaFoldDB" id="A0AAD8A0P1"/>
<evidence type="ECO:0000256" key="1">
    <source>
        <dbReference type="SAM" id="MobiDB-lite"/>
    </source>
</evidence>
<dbReference type="EMBL" id="JASPKZ010004546">
    <property type="protein sequence ID" value="KAJ9590211.1"/>
    <property type="molecule type" value="Genomic_DNA"/>
</dbReference>
<organism evidence="3 4">
    <name type="scientific">Diploptera punctata</name>
    <name type="common">Pacific beetle cockroach</name>
    <dbReference type="NCBI Taxonomy" id="6984"/>
    <lineage>
        <taxon>Eukaryota</taxon>
        <taxon>Metazoa</taxon>
        <taxon>Ecdysozoa</taxon>
        <taxon>Arthropoda</taxon>
        <taxon>Hexapoda</taxon>
        <taxon>Insecta</taxon>
        <taxon>Pterygota</taxon>
        <taxon>Neoptera</taxon>
        <taxon>Polyneoptera</taxon>
        <taxon>Dictyoptera</taxon>
        <taxon>Blattodea</taxon>
        <taxon>Blaberoidea</taxon>
        <taxon>Blaberidae</taxon>
        <taxon>Diplopterinae</taxon>
        <taxon>Diploptera</taxon>
    </lineage>
</organism>
<accession>A0AAD8A0P1</accession>
<dbReference type="Proteomes" id="UP001233999">
    <property type="component" value="Unassembled WGS sequence"/>
</dbReference>
<evidence type="ECO:0000313" key="3">
    <source>
        <dbReference type="EMBL" id="KAJ9590211.1"/>
    </source>
</evidence>
<dbReference type="Pfam" id="PF14722">
    <property type="entry name" value="KRAP_IP3R_bind"/>
    <property type="match status" value="1"/>
</dbReference>
<proteinExistence type="predicted"/>
<feature type="domain" description="ITPR-interacting" evidence="2">
    <location>
        <begin position="69"/>
        <end position="251"/>
    </location>
</feature>
<evidence type="ECO:0000259" key="2">
    <source>
        <dbReference type="SMART" id="SM01257"/>
    </source>
</evidence>
<dbReference type="GO" id="GO:0005102">
    <property type="term" value="F:signaling receptor binding"/>
    <property type="evidence" value="ECO:0007669"/>
    <property type="project" value="InterPro"/>
</dbReference>
<feature type="compositionally biased region" description="Basic and acidic residues" evidence="1">
    <location>
        <begin position="262"/>
        <end position="271"/>
    </location>
</feature>
<dbReference type="PANTHER" id="PTHR17469:SF15">
    <property type="entry name" value="ITPR-INTERACTING DOMAIN-CONTAINING PROTEIN"/>
    <property type="match status" value="1"/>
</dbReference>